<evidence type="ECO:0000313" key="3">
    <source>
        <dbReference type="Proteomes" id="UP000033519"/>
    </source>
</evidence>
<evidence type="ECO:0000313" key="4">
    <source>
        <dbReference type="Proteomes" id="UP000182258"/>
    </source>
</evidence>
<reference evidence="1 3" key="1">
    <citation type="submission" date="2015-03" db="EMBL/GenBank/DDBJ databases">
        <authorList>
            <person name="Lepp D."/>
            <person name="Hassan Y.I."/>
            <person name="Li X.-Z."/>
            <person name="Zhou T."/>
        </authorList>
    </citation>
    <scope>NUCLEOTIDE SEQUENCE [LARGE SCALE GENOMIC DNA]</scope>
    <source>
        <strain evidence="1 3">Cr7-05</strain>
    </source>
</reference>
<dbReference type="Proteomes" id="UP000182258">
    <property type="component" value="Unassembled WGS sequence"/>
</dbReference>
<evidence type="ECO:0000313" key="2">
    <source>
        <dbReference type="EMBL" id="SFB92281.1"/>
    </source>
</evidence>
<gene>
    <name evidence="2" type="ORF">SAMN04488059_10158</name>
    <name evidence="1" type="ORF">WH91_08605</name>
</gene>
<dbReference type="AlphaFoldDB" id="A0A0F5PXQ0"/>
<dbReference type="PATRIC" id="fig|728005.3.peg.4436"/>
<proteinExistence type="predicted"/>
<protein>
    <submittedName>
        <fullName evidence="2">Uncharacterized protein</fullName>
    </submittedName>
</protein>
<evidence type="ECO:0000313" key="1">
    <source>
        <dbReference type="EMBL" id="KKC33452.1"/>
    </source>
</evidence>
<dbReference type="EMBL" id="FOMB01000001">
    <property type="protein sequence ID" value="SFB92281.1"/>
    <property type="molecule type" value="Genomic_DNA"/>
</dbReference>
<reference evidence="2 4" key="2">
    <citation type="submission" date="2016-10" db="EMBL/GenBank/DDBJ databases">
        <authorList>
            <person name="de Groot N.N."/>
        </authorList>
    </citation>
    <scope>NUCLEOTIDE SEQUENCE [LARGE SCALE GENOMIC DNA]</scope>
    <source>
        <strain evidence="2 4">CGMCC 1.10210</strain>
    </source>
</reference>
<sequence>MPGGNLLWRRRSTVTTSAPMTLKRVGRSPRMTKASAMMKNAWVCSTSDERPADIPQAIER</sequence>
<keyword evidence="3" id="KW-1185">Reference proteome</keyword>
<accession>A0A0F5PXQ0</accession>
<dbReference type="EMBL" id="LAPV01000092">
    <property type="protein sequence ID" value="KKC33452.1"/>
    <property type="molecule type" value="Genomic_DNA"/>
</dbReference>
<dbReference type="STRING" id="728005.SAMN04488059_10158"/>
<organism evidence="2 4">
    <name type="scientific">Devosia psychrophila</name>
    <dbReference type="NCBI Taxonomy" id="728005"/>
    <lineage>
        <taxon>Bacteria</taxon>
        <taxon>Pseudomonadati</taxon>
        <taxon>Pseudomonadota</taxon>
        <taxon>Alphaproteobacteria</taxon>
        <taxon>Hyphomicrobiales</taxon>
        <taxon>Devosiaceae</taxon>
        <taxon>Devosia</taxon>
    </lineage>
</organism>
<dbReference type="Proteomes" id="UP000033519">
    <property type="component" value="Unassembled WGS sequence"/>
</dbReference>
<name>A0A0F5PXQ0_9HYPH</name>